<protein>
    <submittedName>
        <fullName evidence="4">Uncharacterized protein</fullName>
    </submittedName>
</protein>
<feature type="compositionally biased region" description="Polar residues" evidence="2">
    <location>
        <begin position="113"/>
        <end position="126"/>
    </location>
</feature>
<organism evidence="4 5">
    <name type="scientific">Trematosphaeria pertusa</name>
    <dbReference type="NCBI Taxonomy" id="390896"/>
    <lineage>
        <taxon>Eukaryota</taxon>
        <taxon>Fungi</taxon>
        <taxon>Dikarya</taxon>
        <taxon>Ascomycota</taxon>
        <taxon>Pezizomycotina</taxon>
        <taxon>Dothideomycetes</taxon>
        <taxon>Pleosporomycetidae</taxon>
        <taxon>Pleosporales</taxon>
        <taxon>Massarineae</taxon>
        <taxon>Trematosphaeriaceae</taxon>
        <taxon>Trematosphaeria</taxon>
    </lineage>
</organism>
<dbReference type="GeneID" id="54574380"/>
<evidence type="ECO:0000256" key="2">
    <source>
        <dbReference type="SAM" id="MobiDB-lite"/>
    </source>
</evidence>
<feature type="region of interest" description="Disordered" evidence="2">
    <location>
        <begin position="102"/>
        <end position="126"/>
    </location>
</feature>
<keyword evidence="5" id="KW-1185">Reference proteome</keyword>
<dbReference type="EMBL" id="ML987192">
    <property type="protein sequence ID" value="KAF2251796.1"/>
    <property type="molecule type" value="Genomic_DNA"/>
</dbReference>
<evidence type="ECO:0000313" key="5">
    <source>
        <dbReference type="Proteomes" id="UP000800094"/>
    </source>
</evidence>
<dbReference type="Pfam" id="PF07938">
    <property type="entry name" value="Fungal_lectin"/>
    <property type="match status" value="1"/>
</dbReference>
<evidence type="ECO:0000313" key="4">
    <source>
        <dbReference type="EMBL" id="KAF2251796.1"/>
    </source>
</evidence>
<comment type="similarity">
    <text evidence="1">Belongs to the fungal fucose-specific lectin family.</text>
</comment>
<accession>A0A6A6IN25</accession>
<sequence>MAGYYVHADKHVLPPPPQQRRSFSNLEVGAAPFSNLPEVAPSPPRAADTDKIACNRGEKRVFGRRGFYISRQRFYLGLALVILVVIAAVVGTAVGVLQHKKGSDAAESPADNPDTQTTDPANETSTADAIWDQSALGVTGWKYNDDKEYSIRLFYQDAEGYLRISSMESVNAEAWSAGTRFVKAKRGTPLAASCHNQSIYDVNKKAMEAHVFYLDENAKLQEYIFEDNDKTGYNGSLNDQNIVPANNTRLASYWPSLVYQNPDDTISEMRYDCPIGASSCWKSKNLDIKGPGPSAPLAEVPRGRWGTESHLYYQRQDGELVNLVFRNDTEQWTTEGLLQQISLPTSAPLGLLATPRNPNGGLLQFLVLYQKSDNRDIFFAWRNAEGWNAPAKDPALSAAMKGTDIACLAPESWTNKMLAYGPEMSRCFFMGTKGKLREVQWKGLEWKDLGFIRSISNGEGE</sequence>
<keyword evidence="3" id="KW-0812">Transmembrane</keyword>
<dbReference type="AlphaFoldDB" id="A0A6A6IN25"/>
<dbReference type="RefSeq" id="XP_033686800.1">
    <property type="nucleotide sequence ID" value="XM_033821050.1"/>
</dbReference>
<dbReference type="InterPro" id="IPR012475">
    <property type="entry name" value="Fungal_lectin"/>
</dbReference>
<reference evidence="4" key="1">
    <citation type="journal article" date="2020" name="Stud. Mycol.">
        <title>101 Dothideomycetes genomes: a test case for predicting lifestyles and emergence of pathogens.</title>
        <authorList>
            <person name="Haridas S."/>
            <person name="Albert R."/>
            <person name="Binder M."/>
            <person name="Bloem J."/>
            <person name="Labutti K."/>
            <person name="Salamov A."/>
            <person name="Andreopoulos B."/>
            <person name="Baker S."/>
            <person name="Barry K."/>
            <person name="Bills G."/>
            <person name="Bluhm B."/>
            <person name="Cannon C."/>
            <person name="Castanera R."/>
            <person name="Culley D."/>
            <person name="Daum C."/>
            <person name="Ezra D."/>
            <person name="Gonzalez J."/>
            <person name="Henrissat B."/>
            <person name="Kuo A."/>
            <person name="Liang C."/>
            <person name="Lipzen A."/>
            <person name="Lutzoni F."/>
            <person name="Magnuson J."/>
            <person name="Mondo S."/>
            <person name="Nolan M."/>
            <person name="Ohm R."/>
            <person name="Pangilinan J."/>
            <person name="Park H.-J."/>
            <person name="Ramirez L."/>
            <person name="Alfaro M."/>
            <person name="Sun H."/>
            <person name="Tritt A."/>
            <person name="Yoshinaga Y."/>
            <person name="Zwiers L.-H."/>
            <person name="Turgeon B."/>
            <person name="Goodwin S."/>
            <person name="Spatafora J."/>
            <person name="Crous P."/>
            <person name="Grigoriev I."/>
        </authorList>
    </citation>
    <scope>NUCLEOTIDE SEQUENCE</scope>
    <source>
        <strain evidence="4">CBS 122368</strain>
    </source>
</reference>
<evidence type="ECO:0000256" key="1">
    <source>
        <dbReference type="ARBA" id="ARBA00009042"/>
    </source>
</evidence>
<dbReference type="Proteomes" id="UP000800094">
    <property type="component" value="Unassembled WGS sequence"/>
</dbReference>
<keyword evidence="3" id="KW-1133">Transmembrane helix</keyword>
<dbReference type="Gene3D" id="2.120.10.70">
    <property type="entry name" value="Fucose-specific lectin"/>
    <property type="match status" value="1"/>
</dbReference>
<gene>
    <name evidence="4" type="ORF">BU26DRAFT_244433</name>
</gene>
<keyword evidence="3" id="KW-0472">Membrane</keyword>
<name>A0A6A6IN25_9PLEO</name>
<feature type="transmembrane region" description="Helical" evidence="3">
    <location>
        <begin position="74"/>
        <end position="97"/>
    </location>
</feature>
<proteinExistence type="inferred from homology"/>
<dbReference type="SUPFAM" id="SSF89372">
    <property type="entry name" value="Fucose-specific lectin"/>
    <property type="match status" value="1"/>
</dbReference>
<dbReference type="OrthoDB" id="3800077at2759"/>
<evidence type="ECO:0000256" key="3">
    <source>
        <dbReference type="SAM" id="Phobius"/>
    </source>
</evidence>